<reference evidence="2" key="1">
    <citation type="submission" date="2015-06" db="EMBL/GenBank/DDBJ databases">
        <authorList>
            <person name="Joergensen T."/>
        </authorList>
    </citation>
    <scope>NUCLEOTIDE SEQUENCE</scope>
    <source>
        <plasmid evidence="2">pRGRH0180</plasmid>
    </source>
</reference>
<name>A0A0H5PY98_9ZZZZ</name>
<keyword evidence="1" id="KW-0812">Transmembrane</keyword>
<evidence type="ECO:0000256" key="1">
    <source>
        <dbReference type="SAM" id="Phobius"/>
    </source>
</evidence>
<reference evidence="2" key="2">
    <citation type="submission" date="2015-07" db="EMBL/GenBank/DDBJ databases">
        <title>Plasmids, circular viruses and viroids from rat gut.</title>
        <authorList>
            <person name="Jorgensen T.J."/>
            <person name="Hansen M.A."/>
            <person name="Xu Z."/>
            <person name="Tabak M.A."/>
            <person name="Sorensen S.J."/>
            <person name="Hansen L.H."/>
        </authorList>
    </citation>
    <scope>NUCLEOTIDE SEQUENCE</scope>
    <source>
        <plasmid evidence="2">pRGRH0180</plasmid>
    </source>
</reference>
<keyword evidence="2" id="KW-0614">Plasmid</keyword>
<geneLocation type="plasmid" evidence="2">
    <name>pRGRH0180</name>
</geneLocation>
<dbReference type="AlphaFoldDB" id="A0A0H5PY98"/>
<sequence>MGAIVASVFVTIVAIVGVIYFNYQDKKQAKK</sequence>
<protein>
    <submittedName>
        <fullName evidence="2">Uncharacterized protein</fullName>
    </submittedName>
</protein>
<keyword evidence="1" id="KW-1133">Transmembrane helix</keyword>
<evidence type="ECO:0000313" key="2">
    <source>
        <dbReference type="EMBL" id="CRY94124.1"/>
    </source>
</evidence>
<feature type="transmembrane region" description="Helical" evidence="1">
    <location>
        <begin position="6"/>
        <end position="23"/>
    </location>
</feature>
<keyword evidence="1" id="KW-0472">Membrane</keyword>
<proteinExistence type="predicted"/>
<accession>A0A0H5PY98</accession>
<organism evidence="2">
    <name type="scientific">uncultured prokaryote</name>
    <dbReference type="NCBI Taxonomy" id="198431"/>
    <lineage>
        <taxon>unclassified sequences</taxon>
        <taxon>environmental samples</taxon>
    </lineage>
</organism>
<dbReference type="EMBL" id="LN852865">
    <property type="protein sequence ID" value="CRY94124.1"/>
    <property type="molecule type" value="Genomic_DNA"/>
</dbReference>